<dbReference type="AlphaFoldDB" id="A0A8T3B5M8"/>
<keyword evidence="1" id="KW-0472">Membrane</keyword>
<gene>
    <name evidence="2" type="ORF">KFK09_015314</name>
</gene>
<keyword evidence="3" id="KW-1185">Reference proteome</keyword>
<organism evidence="2 3">
    <name type="scientific">Dendrobium nobile</name>
    <name type="common">Orchid</name>
    <dbReference type="NCBI Taxonomy" id="94219"/>
    <lineage>
        <taxon>Eukaryota</taxon>
        <taxon>Viridiplantae</taxon>
        <taxon>Streptophyta</taxon>
        <taxon>Embryophyta</taxon>
        <taxon>Tracheophyta</taxon>
        <taxon>Spermatophyta</taxon>
        <taxon>Magnoliopsida</taxon>
        <taxon>Liliopsida</taxon>
        <taxon>Asparagales</taxon>
        <taxon>Orchidaceae</taxon>
        <taxon>Epidendroideae</taxon>
        <taxon>Malaxideae</taxon>
        <taxon>Dendrobiinae</taxon>
        <taxon>Dendrobium</taxon>
    </lineage>
</organism>
<evidence type="ECO:0000256" key="1">
    <source>
        <dbReference type="SAM" id="Phobius"/>
    </source>
</evidence>
<comment type="caution">
    <text evidence="2">The sequence shown here is derived from an EMBL/GenBank/DDBJ whole genome shotgun (WGS) entry which is preliminary data.</text>
</comment>
<evidence type="ECO:0000313" key="2">
    <source>
        <dbReference type="EMBL" id="KAI0504362.1"/>
    </source>
</evidence>
<name>A0A8T3B5M8_DENNO</name>
<evidence type="ECO:0000313" key="3">
    <source>
        <dbReference type="Proteomes" id="UP000829196"/>
    </source>
</evidence>
<accession>A0A8T3B5M8</accession>
<feature type="transmembrane region" description="Helical" evidence="1">
    <location>
        <begin position="196"/>
        <end position="218"/>
    </location>
</feature>
<keyword evidence="1" id="KW-1133">Transmembrane helix</keyword>
<dbReference type="OrthoDB" id="723791at2759"/>
<protein>
    <submittedName>
        <fullName evidence="2">Uncharacterized protein</fullName>
    </submittedName>
</protein>
<keyword evidence="1" id="KW-0812">Transmembrane</keyword>
<reference evidence="2" key="1">
    <citation type="journal article" date="2022" name="Front. Genet.">
        <title>Chromosome-Scale Assembly of the Dendrobium nobile Genome Provides Insights Into the Molecular Mechanism of the Biosynthesis of the Medicinal Active Ingredient of Dendrobium.</title>
        <authorList>
            <person name="Xu Q."/>
            <person name="Niu S.-C."/>
            <person name="Li K.-L."/>
            <person name="Zheng P.-J."/>
            <person name="Zhang X.-J."/>
            <person name="Jia Y."/>
            <person name="Liu Y."/>
            <person name="Niu Y.-X."/>
            <person name="Yu L.-H."/>
            <person name="Chen D.-F."/>
            <person name="Zhang G.-Q."/>
        </authorList>
    </citation>
    <scope>NUCLEOTIDE SEQUENCE</scope>
    <source>
        <tissue evidence="2">Leaf</tissue>
    </source>
</reference>
<proteinExistence type="predicted"/>
<dbReference type="Proteomes" id="UP000829196">
    <property type="component" value="Unassembled WGS sequence"/>
</dbReference>
<dbReference type="EMBL" id="JAGYWB010000011">
    <property type="protein sequence ID" value="KAI0504362.1"/>
    <property type="molecule type" value="Genomic_DNA"/>
</dbReference>
<sequence>MQGYTPKIHFRCRTSGFREVCDELAEKFGDQFVNSLSELQINQFLLLPRFPQNVPMVYILLSTWEIESESFVINSRSLAFTSEEIALIIGLPNRGDKFEPGTSTIAGRTANDIRHEILKLKSSTPIEIVREKFIVYLLSNIFFPMANFRVQSTILDVAKKVEQFRSYNWPLSIRDFLVNEFNTIAKKKSKGQSLGYVNGFVMIIIVSNSYTYYIFFFISLF</sequence>